<evidence type="ECO:0000256" key="1">
    <source>
        <dbReference type="ARBA" id="ARBA00001526"/>
    </source>
</evidence>
<dbReference type="OrthoDB" id="114898at2"/>
<proteinExistence type="inferred from homology"/>
<keyword evidence="6" id="KW-1185">Reference proteome</keyword>
<dbReference type="GO" id="GO:0046677">
    <property type="term" value="P:response to antibiotic"/>
    <property type="evidence" value="ECO:0007669"/>
    <property type="project" value="InterPro"/>
</dbReference>
<evidence type="ECO:0000256" key="3">
    <source>
        <dbReference type="ARBA" id="ARBA00012865"/>
    </source>
</evidence>
<dbReference type="SUPFAM" id="SSF56601">
    <property type="entry name" value="beta-lactamase/transpeptidase-like"/>
    <property type="match status" value="1"/>
</dbReference>
<dbReference type="RefSeq" id="WP_125486512.1">
    <property type="nucleotide sequence ID" value="NZ_RSDW01000001.1"/>
</dbReference>
<dbReference type="InterPro" id="IPR045155">
    <property type="entry name" value="Beta-lactam_cat"/>
</dbReference>
<comment type="caution">
    <text evidence="5">The sequence shown here is derived from an EMBL/GenBank/DDBJ whole genome shotgun (WGS) entry which is preliminary data.</text>
</comment>
<dbReference type="AlphaFoldDB" id="A0A428MMG1"/>
<organism evidence="5 6">
    <name type="scientific">Edaphobacter aggregans</name>
    <dbReference type="NCBI Taxonomy" id="570835"/>
    <lineage>
        <taxon>Bacteria</taxon>
        <taxon>Pseudomonadati</taxon>
        <taxon>Acidobacteriota</taxon>
        <taxon>Terriglobia</taxon>
        <taxon>Terriglobales</taxon>
        <taxon>Acidobacteriaceae</taxon>
        <taxon>Edaphobacter</taxon>
    </lineage>
</organism>
<feature type="domain" description="Beta-lactamase class A catalytic" evidence="4">
    <location>
        <begin position="52"/>
        <end position="262"/>
    </location>
</feature>
<gene>
    <name evidence="5" type="ORF">EDE15_3664</name>
</gene>
<accession>A0A428MMG1</accession>
<dbReference type="PANTHER" id="PTHR35333:SF3">
    <property type="entry name" value="BETA-LACTAMASE-TYPE TRANSPEPTIDASE FOLD CONTAINING PROTEIN"/>
    <property type="match status" value="1"/>
</dbReference>
<evidence type="ECO:0000256" key="2">
    <source>
        <dbReference type="ARBA" id="ARBA00009009"/>
    </source>
</evidence>
<comment type="similarity">
    <text evidence="2">Belongs to the class-A beta-lactamase family.</text>
</comment>
<dbReference type="Pfam" id="PF13354">
    <property type="entry name" value="Beta-lactamase2"/>
    <property type="match status" value="1"/>
</dbReference>
<dbReference type="InterPro" id="IPR000871">
    <property type="entry name" value="Beta-lactam_class-A"/>
</dbReference>
<evidence type="ECO:0000313" key="5">
    <source>
        <dbReference type="EMBL" id="RSL18108.1"/>
    </source>
</evidence>
<dbReference type="Gene3D" id="3.40.710.10">
    <property type="entry name" value="DD-peptidase/beta-lactamase superfamily"/>
    <property type="match status" value="1"/>
</dbReference>
<dbReference type="EC" id="3.5.2.6" evidence="3"/>
<dbReference type="PANTHER" id="PTHR35333">
    <property type="entry name" value="BETA-LACTAMASE"/>
    <property type="match status" value="1"/>
</dbReference>
<dbReference type="InterPro" id="IPR012338">
    <property type="entry name" value="Beta-lactam/transpept-like"/>
</dbReference>
<evidence type="ECO:0000259" key="4">
    <source>
        <dbReference type="Pfam" id="PF13354"/>
    </source>
</evidence>
<dbReference type="PRINTS" id="PR00118">
    <property type="entry name" value="BLACTAMASEA"/>
</dbReference>
<dbReference type="NCBIfam" id="NF033103">
    <property type="entry name" value="bla_class_A"/>
    <property type="match status" value="1"/>
</dbReference>
<dbReference type="Proteomes" id="UP000269669">
    <property type="component" value="Unassembled WGS sequence"/>
</dbReference>
<reference evidence="5 6" key="1">
    <citation type="submission" date="2018-12" db="EMBL/GenBank/DDBJ databases">
        <title>Sequencing of bacterial isolates from soil warming experiment in Harvard Forest, Massachusetts, USA.</title>
        <authorList>
            <person name="Deangelis K."/>
        </authorList>
    </citation>
    <scope>NUCLEOTIDE SEQUENCE [LARGE SCALE GENOMIC DNA]</scope>
    <source>
        <strain evidence="5 6">EB153</strain>
    </source>
</reference>
<sequence length="291" mass="31683">MRPVLFLVFFAASVVAQEPLRQQIRSIAAEAHGKVSVACSLPGSSLNCDLDPTAQPPMQSVFKLPLALAILHQVEQGKFSLDQPIRFLREDLILPKPYSPLQDKYPDAGVDVPLRTLLQLTVSLSDNTAADILLRLAGGTKVVDEYIASLGITGFHLEDGERALHRQVALQYRNWFEPQGAVQLLRRISDHSPLTAEHTELLLGWMRPAVPTKRLEGDLPKGTSVAHKSGTSDVDNGVAHATNDIGLIAMPDGRQLAIAVFVTDSTADQATREKVIAEIGRAAYDAGLRNY</sequence>
<dbReference type="GO" id="GO:0030655">
    <property type="term" value="P:beta-lactam antibiotic catabolic process"/>
    <property type="evidence" value="ECO:0007669"/>
    <property type="project" value="InterPro"/>
</dbReference>
<dbReference type="GO" id="GO:0008800">
    <property type="term" value="F:beta-lactamase activity"/>
    <property type="evidence" value="ECO:0007669"/>
    <property type="project" value="UniProtKB-EC"/>
</dbReference>
<comment type="catalytic activity">
    <reaction evidence="1">
        <text>a beta-lactam + H2O = a substituted beta-amino acid</text>
        <dbReference type="Rhea" id="RHEA:20401"/>
        <dbReference type="ChEBI" id="CHEBI:15377"/>
        <dbReference type="ChEBI" id="CHEBI:35627"/>
        <dbReference type="ChEBI" id="CHEBI:140347"/>
        <dbReference type="EC" id="3.5.2.6"/>
    </reaction>
</comment>
<protein>
    <recommendedName>
        <fullName evidence="3">beta-lactamase</fullName>
        <ecNumber evidence="3">3.5.2.6</ecNumber>
    </recommendedName>
</protein>
<name>A0A428MMG1_9BACT</name>
<dbReference type="EMBL" id="RSDW01000001">
    <property type="protein sequence ID" value="RSL18108.1"/>
    <property type="molecule type" value="Genomic_DNA"/>
</dbReference>
<evidence type="ECO:0000313" key="6">
    <source>
        <dbReference type="Proteomes" id="UP000269669"/>
    </source>
</evidence>